<accession>C6SID2</accession>
<dbReference type="AlphaFoldDB" id="C6SID2"/>
<protein>
    <submittedName>
        <fullName evidence="1">Uncharacterized protein</fullName>
    </submittedName>
</protein>
<organism evidence="1">
    <name type="scientific">Neisseria meningitidis alpha275</name>
    <dbReference type="NCBI Taxonomy" id="295996"/>
    <lineage>
        <taxon>Bacteria</taxon>
        <taxon>Pseudomonadati</taxon>
        <taxon>Pseudomonadota</taxon>
        <taxon>Betaproteobacteria</taxon>
        <taxon>Neisseriales</taxon>
        <taxon>Neisseriaceae</taxon>
        <taxon>Neisseria</taxon>
    </lineage>
</organism>
<proteinExistence type="predicted"/>
<evidence type="ECO:0000313" key="1">
    <source>
        <dbReference type="EMBL" id="CBA05956.1"/>
    </source>
</evidence>
<name>C6SID2_NEIME</name>
<dbReference type="EMBL" id="AM889138">
    <property type="protein sequence ID" value="CBA05956.1"/>
    <property type="molecule type" value="Genomic_DNA"/>
</dbReference>
<reference evidence="1" key="1">
    <citation type="journal article" date="2008" name="Proc. Natl. Acad. Sci. U.S.A.">
        <title>Whole-genome comparison of disease and carriage strains provides insights into virulence evolution in Neisseria meningitidis.</title>
        <authorList>
            <person name="Schoen C."/>
            <person name="Blom J."/>
            <person name="Claus H."/>
            <person name="Schramm-Glueck A."/>
            <person name="Brandt P."/>
            <person name="Mueller T."/>
            <person name="Goesmann A."/>
            <person name="Joseph B."/>
            <person name="Konietzny S."/>
            <person name="Kurzai O."/>
            <person name="Schmitt C."/>
            <person name="Friedrich T."/>
            <person name="Linke B."/>
            <person name="Vogel U."/>
            <person name="Frosch M."/>
        </authorList>
    </citation>
    <scope>NUCLEOTIDE SEQUENCE</scope>
    <source>
        <strain evidence="1">Alpha275</strain>
    </source>
</reference>
<gene>
    <name evidence="1" type="ORF">NMW_0702</name>
</gene>
<sequence length="54" mass="6091">MGFGCREGKEFCKGLNQYFAVRIGTFIKHQISVFRVSGNSRLAKHVSLLRKAGF</sequence>